<dbReference type="InterPro" id="IPR046158">
    <property type="entry name" value="DUF6160"/>
</dbReference>
<dbReference type="STRING" id="349521.HCH_02666"/>
<dbReference type="OrthoDB" id="6193595at2"/>
<dbReference type="Proteomes" id="UP000000238">
    <property type="component" value="Chromosome"/>
</dbReference>
<keyword evidence="4" id="KW-1185">Reference proteome</keyword>
<feature type="signal peptide" evidence="1">
    <location>
        <begin position="1"/>
        <end position="18"/>
    </location>
</feature>
<evidence type="ECO:0000313" key="4">
    <source>
        <dbReference type="Proteomes" id="UP000000238"/>
    </source>
</evidence>
<sequence length="187" mass="19984">MKKTVFVCAAVFSTAVMAELKPINDQQLSDVVGQAAPVIEINGQVTYEAVAYTNPDGVREVIYPGQTSSDGAVHDDHVSLQGMTFGTPRTGTIVDLFTAVLPLRYGEIDTNGDGVEDRGAAIFSFQPNVGLGTGFMPLDIQQSDTSVNIDDQVFLTKQGLVILNAPINTDIINVGADAYKLTPIKMF</sequence>
<dbReference type="RefSeq" id="WP_011396523.1">
    <property type="nucleotide sequence ID" value="NC_007645.1"/>
</dbReference>
<dbReference type="EMBL" id="CP000155">
    <property type="protein sequence ID" value="ABC29454.1"/>
    <property type="molecule type" value="Genomic_DNA"/>
</dbReference>
<proteinExistence type="predicted"/>
<accession>Q2SIS0</accession>
<dbReference type="HOGENOM" id="CLU_1445788_0_0_6"/>
<keyword evidence="1" id="KW-0732">Signal</keyword>
<dbReference type="Pfam" id="PF19657">
    <property type="entry name" value="DUF6160"/>
    <property type="match status" value="1"/>
</dbReference>
<protein>
    <recommendedName>
        <fullName evidence="2">DUF6160 domain-containing protein</fullName>
    </recommendedName>
</protein>
<evidence type="ECO:0000259" key="2">
    <source>
        <dbReference type="Pfam" id="PF19657"/>
    </source>
</evidence>
<feature type="domain" description="DUF6160" evidence="2">
    <location>
        <begin position="2"/>
        <end position="55"/>
    </location>
</feature>
<reference evidence="3 4" key="1">
    <citation type="journal article" date="2005" name="Nucleic Acids Res.">
        <title>Genomic blueprint of Hahella chejuensis, a marine microbe producing an algicidal agent.</title>
        <authorList>
            <person name="Jeong H."/>
            <person name="Yim J.H."/>
            <person name="Lee C."/>
            <person name="Choi S.-H."/>
            <person name="Park Y.K."/>
            <person name="Yoon S.H."/>
            <person name="Hur C.-G."/>
            <person name="Kang H.-Y."/>
            <person name="Kim D."/>
            <person name="Lee H.H."/>
            <person name="Park K.H."/>
            <person name="Park S.-H."/>
            <person name="Park H.-S."/>
            <person name="Lee H.K."/>
            <person name="Oh T.K."/>
            <person name="Kim J.F."/>
        </authorList>
    </citation>
    <scope>NUCLEOTIDE SEQUENCE [LARGE SCALE GENOMIC DNA]</scope>
    <source>
        <strain evidence="3 4">KCTC 2396</strain>
    </source>
</reference>
<dbReference type="AlphaFoldDB" id="Q2SIS0"/>
<evidence type="ECO:0000313" key="3">
    <source>
        <dbReference type="EMBL" id="ABC29454.1"/>
    </source>
</evidence>
<evidence type="ECO:0000256" key="1">
    <source>
        <dbReference type="SAM" id="SignalP"/>
    </source>
</evidence>
<feature type="chain" id="PRO_5004215092" description="DUF6160 domain-containing protein" evidence="1">
    <location>
        <begin position="19"/>
        <end position="187"/>
    </location>
</feature>
<organism evidence="3 4">
    <name type="scientific">Hahella chejuensis (strain KCTC 2396)</name>
    <dbReference type="NCBI Taxonomy" id="349521"/>
    <lineage>
        <taxon>Bacteria</taxon>
        <taxon>Pseudomonadati</taxon>
        <taxon>Pseudomonadota</taxon>
        <taxon>Gammaproteobacteria</taxon>
        <taxon>Oceanospirillales</taxon>
        <taxon>Hahellaceae</taxon>
        <taxon>Hahella</taxon>
    </lineage>
</organism>
<gene>
    <name evidence="3" type="ordered locus">HCH_02666</name>
</gene>
<dbReference type="KEGG" id="hch:HCH_02666"/>
<name>Q2SIS0_HAHCH</name>